<dbReference type="InterPro" id="IPR006311">
    <property type="entry name" value="TAT_signal"/>
</dbReference>
<sequence>MPRQRHNITRRGLFRATAATGAVAATIGVLSGCGKSSSDDSANPVVVDESQKTSILDKYKEADSSLTLQSTWSIALGNVLHPAEGTWIPCTTAGSSASPMVKGSALSLASGTVSEVVSAPITNNSNVEIYDVRCSDSVYAWVELDLLTHSWWLYAQSFSDGVLSGKATTLWKADSNYDPPKLCVTGSTVIWLVMPSTSGKKTSESSYCYLWNSGDSKAKAVVESPGRFATEPSVSNGTVTLVPRVGSSSSVYYGITSYKLSDELGTQVDQLVLPQSVKPMNATRIGDKFAFSIESTYSSGGVLGTMGTYIGTTDGPFLALSREPFATVSGKDGLYIIKSTSSYFVVDGSAQTYAVLAATNRCVDYGEYPATQGQSDSFVTFATVKSQETGYPSAVSVRLFTL</sequence>
<proteinExistence type="predicted"/>
<keyword evidence="1" id="KW-0472">Membrane</keyword>
<keyword evidence="3" id="KW-1185">Reference proteome</keyword>
<gene>
    <name evidence="2" type="ORF">FYJ68_00845</name>
</gene>
<evidence type="ECO:0000256" key="1">
    <source>
        <dbReference type="SAM" id="Phobius"/>
    </source>
</evidence>
<keyword evidence="1" id="KW-1133">Transmembrane helix</keyword>
<feature type="transmembrane region" description="Helical" evidence="1">
    <location>
        <begin position="12"/>
        <end position="31"/>
    </location>
</feature>
<dbReference type="PROSITE" id="PS51318">
    <property type="entry name" value="TAT"/>
    <property type="match status" value="1"/>
</dbReference>
<name>A0A6N7XQA1_9ACTN</name>
<evidence type="ECO:0000313" key="3">
    <source>
        <dbReference type="Proteomes" id="UP000469325"/>
    </source>
</evidence>
<keyword evidence="1" id="KW-0812">Transmembrane</keyword>
<protein>
    <submittedName>
        <fullName evidence="2">Tat pathway signal protein</fullName>
    </submittedName>
</protein>
<organism evidence="2 3">
    <name type="scientific">Olsenella porci</name>
    <dbReference type="NCBI Taxonomy" id="2652279"/>
    <lineage>
        <taxon>Bacteria</taxon>
        <taxon>Bacillati</taxon>
        <taxon>Actinomycetota</taxon>
        <taxon>Coriobacteriia</taxon>
        <taxon>Coriobacteriales</taxon>
        <taxon>Atopobiaceae</taxon>
        <taxon>Olsenella</taxon>
    </lineage>
</organism>
<dbReference type="RefSeq" id="WP_154433436.1">
    <property type="nucleotide sequence ID" value="NZ_VUNC01000001.1"/>
</dbReference>
<reference evidence="2 3" key="1">
    <citation type="submission" date="2019-08" db="EMBL/GenBank/DDBJ databases">
        <title>In-depth cultivation of the pig gut microbiome towards novel bacterial diversity and tailored functional studies.</title>
        <authorList>
            <person name="Wylensek D."/>
            <person name="Hitch T.C.A."/>
            <person name="Clavel T."/>
        </authorList>
    </citation>
    <scope>NUCLEOTIDE SEQUENCE [LARGE SCALE GENOMIC DNA]</scope>
    <source>
        <strain evidence="2 3">CA-Schmier-601-WT-1</strain>
    </source>
</reference>
<dbReference type="PROSITE" id="PS51257">
    <property type="entry name" value="PROKAR_LIPOPROTEIN"/>
    <property type="match status" value="1"/>
</dbReference>
<dbReference type="Proteomes" id="UP000469325">
    <property type="component" value="Unassembled WGS sequence"/>
</dbReference>
<comment type="caution">
    <text evidence="2">The sequence shown here is derived from an EMBL/GenBank/DDBJ whole genome shotgun (WGS) entry which is preliminary data.</text>
</comment>
<dbReference type="EMBL" id="VUNC01000001">
    <property type="protein sequence ID" value="MST71671.1"/>
    <property type="molecule type" value="Genomic_DNA"/>
</dbReference>
<accession>A0A6N7XQA1</accession>
<dbReference type="AlphaFoldDB" id="A0A6N7XQA1"/>
<evidence type="ECO:0000313" key="2">
    <source>
        <dbReference type="EMBL" id="MST71671.1"/>
    </source>
</evidence>